<keyword evidence="2 4" id="KW-0238">DNA-binding</keyword>
<evidence type="ECO:0000256" key="4">
    <source>
        <dbReference type="PROSITE-ProRule" id="PRU00335"/>
    </source>
</evidence>
<dbReference type="Gene3D" id="1.10.357.10">
    <property type="entry name" value="Tetracycline Repressor, domain 2"/>
    <property type="match status" value="1"/>
</dbReference>
<evidence type="ECO:0000313" key="7">
    <source>
        <dbReference type="Proteomes" id="UP001284601"/>
    </source>
</evidence>
<evidence type="ECO:0000256" key="3">
    <source>
        <dbReference type="ARBA" id="ARBA00023163"/>
    </source>
</evidence>
<name>A0ABU4HL48_9ACTN</name>
<evidence type="ECO:0000259" key="5">
    <source>
        <dbReference type="PROSITE" id="PS50977"/>
    </source>
</evidence>
<evidence type="ECO:0000256" key="2">
    <source>
        <dbReference type="ARBA" id="ARBA00023125"/>
    </source>
</evidence>
<feature type="DNA-binding region" description="H-T-H motif" evidence="4">
    <location>
        <begin position="24"/>
        <end position="43"/>
    </location>
</feature>
<sequence length="204" mass="21599">MRRVEIDTRRLVEVFSPDGLHGVGMVEIARATGVAKPTLYRNHPSKDALFLAAVEAEVERLLERLYETWSDALARAGGSAAHVGAGAGASRDPLADAIAALARELLAYGDEQPAGFRLLFTTAAHAGSTVADDVAGTLDRIVDRLTELLARHPAWHADPADAELIAGLLPAAAATALRRGEEPWDRDATATRIGALLRPPVFGA</sequence>
<dbReference type="Proteomes" id="UP001284601">
    <property type="component" value="Unassembled WGS sequence"/>
</dbReference>
<reference evidence="7" key="1">
    <citation type="submission" date="2023-07" db="EMBL/GenBank/DDBJ databases">
        <title>Conexibacter stalactiti sp. nov., isolated from stalactites in a lava cave and emended description of the genus Conexibacter.</title>
        <authorList>
            <person name="Lee S.D."/>
        </authorList>
    </citation>
    <scope>NUCLEOTIDE SEQUENCE [LARGE SCALE GENOMIC DNA]</scope>
    <source>
        <strain evidence="7">KCTC 39840</strain>
    </source>
</reference>
<evidence type="ECO:0000313" key="6">
    <source>
        <dbReference type="EMBL" id="MDW5594025.1"/>
    </source>
</evidence>
<feature type="domain" description="HTH tetR-type" evidence="5">
    <location>
        <begin position="1"/>
        <end position="61"/>
    </location>
</feature>
<dbReference type="EMBL" id="JAWSTH010000011">
    <property type="protein sequence ID" value="MDW5594025.1"/>
    <property type="molecule type" value="Genomic_DNA"/>
</dbReference>
<accession>A0ABU4HL48</accession>
<dbReference type="PANTHER" id="PTHR30055:SF234">
    <property type="entry name" value="HTH-TYPE TRANSCRIPTIONAL REGULATOR BETI"/>
    <property type="match status" value="1"/>
</dbReference>
<keyword evidence="3" id="KW-0804">Transcription</keyword>
<keyword evidence="7" id="KW-1185">Reference proteome</keyword>
<gene>
    <name evidence="6" type="ORF">R7226_06750</name>
</gene>
<dbReference type="InterPro" id="IPR001647">
    <property type="entry name" value="HTH_TetR"/>
</dbReference>
<dbReference type="InterPro" id="IPR009057">
    <property type="entry name" value="Homeodomain-like_sf"/>
</dbReference>
<protein>
    <submittedName>
        <fullName evidence="6">Helix-turn-helix domain-containing protein</fullName>
    </submittedName>
</protein>
<evidence type="ECO:0000256" key="1">
    <source>
        <dbReference type="ARBA" id="ARBA00023015"/>
    </source>
</evidence>
<proteinExistence type="predicted"/>
<dbReference type="PROSITE" id="PS50977">
    <property type="entry name" value="HTH_TETR_2"/>
    <property type="match status" value="1"/>
</dbReference>
<dbReference type="Pfam" id="PF00440">
    <property type="entry name" value="TetR_N"/>
    <property type="match status" value="1"/>
</dbReference>
<dbReference type="SUPFAM" id="SSF46689">
    <property type="entry name" value="Homeodomain-like"/>
    <property type="match status" value="1"/>
</dbReference>
<dbReference type="PANTHER" id="PTHR30055">
    <property type="entry name" value="HTH-TYPE TRANSCRIPTIONAL REGULATOR RUTR"/>
    <property type="match status" value="1"/>
</dbReference>
<organism evidence="6 7">
    <name type="scientific">Conexibacter stalactiti</name>
    <dbReference type="NCBI Taxonomy" id="1940611"/>
    <lineage>
        <taxon>Bacteria</taxon>
        <taxon>Bacillati</taxon>
        <taxon>Actinomycetota</taxon>
        <taxon>Thermoleophilia</taxon>
        <taxon>Solirubrobacterales</taxon>
        <taxon>Conexibacteraceae</taxon>
        <taxon>Conexibacter</taxon>
    </lineage>
</organism>
<dbReference type="InterPro" id="IPR050109">
    <property type="entry name" value="HTH-type_TetR-like_transc_reg"/>
</dbReference>
<keyword evidence="1" id="KW-0805">Transcription regulation</keyword>
<dbReference type="RefSeq" id="WP_318596283.1">
    <property type="nucleotide sequence ID" value="NZ_JAWSTH010000011.1"/>
</dbReference>
<comment type="caution">
    <text evidence="6">The sequence shown here is derived from an EMBL/GenBank/DDBJ whole genome shotgun (WGS) entry which is preliminary data.</text>
</comment>